<dbReference type="SUPFAM" id="SSF53474">
    <property type="entry name" value="alpha/beta-Hydrolases"/>
    <property type="match status" value="1"/>
</dbReference>
<accession>A0A1M7TYJ9</accession>
<dbReference type="AlphaFoldDB" id="A0A1M7TYJ9"/>
<protein>
    <submittedName>
        <fullName evidence="2">Pimeloyl-ACP methyl ester carboxylesterase</fullName>
    </submittedName>
</protein>
<dbReference type="Pfam" id="PF12697">
    <property type="entry name" value="Abhydrolase_6"/>
    <property type="match status" value="1"/>
</dbReference>
<dbReference type="InterPro" id="IPR029058">
    <property type="entry name" value="AB_hydrolase_fold"/>
</dbReference>
<gene>
    <name evidence="2" type="ORF">SAMN05660350_02330</name>
</gene>
<evidence type="ECO:0000313" key="2">
    <source>
        <dbReference type="EMBL" id="SHN75733.1"/>
    </source>
</evidence>
<dbReference type="RefSeq" id="WP_244277170.1">
    <property type="nucleotide sequence ID" value="NZ_FRDM01000010.1"/>
</dbReference>
<organism evidence="2 3">
    <name type="scientific">Geodermatophilus obscurus</name>
    <dbReference type="NCBI Taxonomy" id="1861"/>
    <lineage>
        <taxon>Bacteria</taxon>
        <taxon>Bacillati</taxon>
        <taxon>Actinomycetota</taxon>
        <taxon>Actinomycetes</taxon>
        <taxon>Geodermatophilales</taxon>
        <taxon>Geodermatophilaceae</taxon>
        <taxon>Geodermatophilus</taxon>
    </lineage>
</organism>
<dbReference type="PANTHER" id="PTHR43433:SF5">
    <property type="entry name" value="AB HYDROLASE-1 DOMAIN-CONTAINING PROTEIN"/>
    <property type="match status" value="1"/>
</dbReference>
<dbReference type="EMBL" id="FRDM01000010">
    <property type="protein sequence ID" value="SHN75733.1"/>
    <property type="molecule type" value="Genomic_DNA"/>
</dbReference>
<dbReference type="GO" id="GO:0003824">
    <property type="term" value="F:catalytic activity"/>
    <property type="evidence" value="ECO:0007669"/>
    <property type="project" value="UniProtKB-ARBA"/>
</dbReference>
<dbReference type="Gene3D" id="3.40.50.1820">
    <property type="entry name" value="alpha/beta hydrolase"/>
    <property type="match status" value="1"/>
</dbReference>
<reference evidence="2 3" key="1">
    <citation type="submission" date="2016-12" db="EMBL/GenBank/DDBJ databases">
        <authorList>
            <person name="Song W.-J."/>
            <person name="Kurnit D.M."/>
        </authorList>
    </citation>
    <scope>NUCLEOTIDE SEQUENCE [LARGE SCALE GENOMIC DNA]</scope>
    <source>
        <strain evidence="2 3">DSM 43162</strain>
    </source>
</reference>
<proteinExistence type="predicted"/>
<dbReference type="PANTHER" id="PTHR43433">
    <property type="entry name" value="HYDROLASE, ALPHA/BETA FOLD FAMILY PROTEIN"/>
    <property type="match status" value="1"/>
</dbReference>
<evidence type="ECO:0000259" key="1">
    <source>
        <dbReference type="Pfam" id="PF12697"/>
    </source>
</evidence>
<evidence type="ECO:0000313" key="3">
    <source>
        <dbReference type="Proteomes" id="UP000184428"/>
    </source>
</evidence>
<dbReference type="InterPro" id="IPR000073">
    <property type="entry name" value="AB_hydrolase_1"/>
</dbReference>
<dbReference type="Proteomes" id="UP000184428">
    <property type="component" value="Unassembled WGS sequence"/>
</dbReference>
<feature type="domain" description="AB hydrolase-1" evidence="1">
    <location>
        <begin position="53"/>
        <end position="262"/>
    </location>
</feature>
<dbReference type="InterPro" id="IPR050471">
    <property type="entry name" value="AB_hydrolase"/>
</dbReference>
<name>A0A1M7TYJ9_9ACTN</name>
<sequence length="276" mass="29577">MTRSSLSGLTCMTYRTVTSADGTSIAYEVFGAGPPLIAVCGATCDRALMRPTAQALGEHFTTVDYDRRGRGDSGDTLPYAVEREIEDIAALIDRVGGRAHLYGHSSGAGLVLHAVAAGLPVDRFVLHDPPYSPDDESAREEARRYGQTIRSLLAQDERADALETFCRLTGMPDEVIDGMRGTHRWAELTALAPTLAYDSAVMGDIERGGEVPEDVAARVPRPGVVLVGDENPPFMAEVGRRLAQLLPEGRHHVIAGHGHVVPPDVLAPVVAEHLRG</sequence>